<dbReference type="Gene3D" id="1.10.10.10">
    <property type="entry name" value="Winged helix-like DNA-binding domain superfamily/Winged helix DNA-binding domain"/>
    <property type="match status" value="1"/>
</dbReference>
<keyword evidence="7" id="KW-1185">Reference proteome</keyword>
<evidence type="ECO:0000256" key="3">
    <source>
        <dbReference type="ARBA" id="ARBA00023163"/>
    </source>
</evidence>
<name>A0A1Y1SAA5_9GAMM</name>
<dbReference type="GO" id="GO:0005829">
    <property type="term" value="C:cytosol"/>
    <property type="evidence" value="ECO:0007669"/>
    <property type="project" value="TreeGrafter"/>
</dbReference>
<dbReference type="InterPro" id="IPR018490">
    <property type="entry name" value="cNMP-bd_dom_sf"/>
</dbReference>
<evidence type="ECO:0000259" key="5">
    <source>
        <dbReference type="PROSITE" id="PS51063"/>
    </source>
</evidence>
<dbReference type="SUPFAM" id="SSF46785">
    <property type="entry name" value="Winged helix' DNA-binding domain"/>
    <property type="match status" value="1"/>
</dbReference>
<feature type="domain" description="Cyclic nucleotide-binding" evidence="4">
    <location>
        <begin position="10"/>
        <end position="127"/>
    </location>
</feature>
<gene>
    <name evidence="6" type="ORF">ATO7_15537</name>
</gene>
<dbReference type="SUPFAM" id="SSF51206">
    <property type="entry name" value="cAMP-binding domain-like"/>
    <property type="match status" value="1"/>
</dbReference>
<dbReference type="PROSITE" id="PS51063">
    <property type="entry name" value="HTH_CRP_2"/>
    <property type="match status" value="1"/>
</dbReference>
<dbReference type="Gene3D" id="2.60.120.10">
    <property type="entry name" value="Jelly Rolls"/>
    <property type="match status" value="1"/>
</dbReference>
<reference evidence="6 7" key="1">
    <citation type="submission" date="2013-04" db="EMBL/GenBank/DDBJ databases">
        <title>Oceanococcus atlanticus 22II-S10r2 Genome Sequencing.</title>
        <authorList>
            <person name="Lai Q."/>
            <person name="Li G."/>
            <person name="Shao Z."/>
        </authorList>
    </citation>
    <scope>NUCLEOTIDE SEQUENCE [LARGE SCALE GENOMIC DNA]</scope>
    <source>
        <strain evidence="6 7">22II-S10r2</strain>
    </source>
</reference>
<dbReference type="CDD" id="cd00038">
    <property type="entry name" value="CAP_ED"/>
    <property type="match status" value="1"/>
</dbReference>
<evidence type="ECO:0000313" key="7">
    <source>
        <dbReference type="Proteomes" id="UP000192342"/>
    </source>
</evidence>
<protein>
    <submittedName>
        <fullName evidence="6">cAMP-regulatory protein</fullName>
    </submittedName>
</protein>
<dbReference type="AlphaFoldDB" id="A0A1Y1SAA5"/>
<sequence>MSAIGETNFLEDPAVRAFVTQSHRRRFSAKQTVIHSGDSPQCLYLILEGSVSILAEDEQGREMVLAYCHPGEFFGEMCLFPHLESRSALVRTRAETWVAEMGFEPFKAFSAKHPEVMKVLAGQLALRLRDTSRRLADLNFLDVSGRVARILLDLANQPDAQREERGCIVKLSRQELARIAGCSREMAGRVLKTLEDDGLIESSGRKILILQPGS</sequence>
<dbReference type="Pfam" id="PF13545">
    <property type="entry name" value="HTH_Crp_2"/>
    <property type="match status" value="1"/>
</dbReference>
<keyword evidence="3" id="KW-0804">Transcription</keyword>
<dbReference type="InterPro" id="IPR036390">
    <property type="entry name" value="WH_DNA-bd_sf"/>
</dbReference>
<dbReference type="PANTHER" id="PTHR24567">
    <property type="entry name" value="CRP FAMILY TRANSCRIPTIONAL REGULATORY PROTEIN"/>
    <property type="match status" value="1"/>
</dbReference>
<accession>A0A1Y1SAA5</accession>
<evidence type="ECO:0000313" key="6">
    <source>
        <dbReference type="EMBL" id="ORE85209.1"/>
    </source>
</evidence>
<evidence type="ECO:0000256" key="1">
    <source>
        <dbReference type="ARBA" id="ARBA00023015"/>
    </source>
</evidence>
<keyword evidence="1" id="KW-0805">Transcription regulation</keyword>
<evidence type="ECO:0000259" key="4">
    <source>
        <dbReference type="PROSITE" id="PS50042"/>
    </source>
</evidence>
<dbReference type="GO" id="GO:0003700">
    <property type="term" value="F:DNA-binding transcription factor activity"/>
    <property type="evidence" value="ECO:0007669"/>
    <property type="project" value="TreeGrafter"/>
</dbReference>
<dbReference type="Pfam" id="PF00027">
    <property type="entry name" value="cNMP_binding"/>
    <property type="match status" value="1"/>
</dbReference>
<dbReference type="SMART" id="SM00419">
    <property type="entry name" value="HTH_CRP"/>
    <property type="match status" value="1"/>
</dbReference>
<dbReference type="GO" id="GO:0003677">
    <property type="term" value="F:DNA binding"/>
    <property type="evidence" value="ECO:0007669"/>
    <property type="project" value="UniProtKB-KW"/>
</dbReference>
<evidence type="ECO:0000256" key="2">
    <source>
        <dbReference type="ARBA" id="ARBA00023125"/>
    </source>
</evidence>
<dbReference type="Proteomes" id="UP000192342">
    <property type="component" value="Unassembled WGS sequence"/>
</dbReference>
<organism evidence="6 7">
    <name type="scientific">Oceanococcus atlanticus</name>
    <dbReference type="NCBI Taxonomy" id="1317117"/>
    <lineage>
        <taxon>Bacteria</taxon>
        <taxon>Pseudomonadati</taxon>
        <taxon>Pseudomonadota</taxon>
        <taxon>Gammaproteobacteria</taxon>
        <taxon>Chromatiales</taxon>
        <taxon>Oceanococcaceae</taxon>
        <taxon>Oceanococcus</taxon>
    </lineage>
</organism>
<comment type="caution">
    <text evidence="6">The sequence shown here is derived from an EMBL/GenBank/DDBJ whole genome shotgun (WGS) entry which is preliminary data.</text>
</comment>
<dbReference type="CDD" id="cd00092">
    <property type="entry name" value="HTH_CRP"/>
    <property type="match status" value="1"/>
</dbReference>
<dbReference type="InterPro" id="IPR036388">
    <property type="entry name" value="WH-like_DNA-bd_sf"/>
</dbReference>
<dbReference type="SMART" id="SM00100">
    <property type="entry name" value="cNMP"/>
    <property type="match status" value="1"/>
</dbReference>
<dbReference type="PRINTS" id="PR00034">
    <property type="entry name" value="HTHCRP"/>
</dbReference>
<keyword evidence="2" id="KW-0238">DNA-binding</keyword>
<dbReference type="InterPro" id="IPR012318">
    <property type="entry name" value="HTH_CRP"/>
</dbReference>
<dbReference type="InterPro" id="IPR014710">
    <property type="entry name" value="RmlC-like_jellyroll"/>
</dbReference>
<proteinExistence type="predicted"/>
<dbReference type="InterPro" id="IPR050397">
    <property type="entry name" value="Env_Response_Regulators"/>
</dbReference>
<dbReference type="OrthoDB" id="61906at2"/>
<dbReference type="PROSITE" id="PS50042">
    <property type="entry name" value="CNMP_BINDING_3"/>
    <property type="match status" value="1"/>
</dbReference>
<dbReference type="EMBL" id="AQQV01000005">
    <property type="protein sequence ID" value="ORE85209.1"/>
    <property type="molecule type" value="Genomic_DNA"/>
</dbReference>
<dbReference type="STRING" id="1317117.ATO7_15537"/>
<dbReference type="PANTHER" id="PTHR24567:SF68">
    <property type="entry name" value="DNA-BINDING TRANSCRIPTIONAL DUAL REGULATOR CRP"/>
    <property type="match status" value="1"/>
</dbReference>
<dbReference type="InterPro" id="IPR000595">
    <property type="entry name" value="cNMP-bd_dom"/>
</dbReference>
<dbReference type="RefSeq" id="WP_083563357.1">
    <property type="nucleotide sequence ID" value="NZ_AQQV01000005.1"/>
</dbReference>
<feature type="domain" description="HTH crp-type" evidence="5">
    <location>
        <begin position="141"/>
        <end position="213"/>
    </location>
</feature>